<proteinExistence type="predicted"/>
<dbReference type="PROSITE" id="PS50206">
    <property type="entry name" value="RHODANESE_3"/>
    <property type="match status" value="1"/>
</dbReference>
<dbReference type="Proteomes" id="UP000639396">
    <property type="component" value="Unassembled WGS sequence"/>
</dbReference>
<protein>
    <submittedName>
        <fullName evidence="3">tRNA 2-selenouridine(34) synthase MnmH</fullName>
    </submittedName>
</protein>
<dbReference type="SUPFAM" id="SSF52540">
    <property type="entry name" value="P-loop containing nucleoside triphosphate hydrolases"/>
    <property type="match status" value="1"/>
</dbReference>
<dbReference type="PANTHER" id="PTHR30401">
    <property type="entry name" value="TRNA 2-SELENOURIDINE SYNTHASE"/>
    <property type="match status" value="1"/>
</dbReference>
<keyword evidence="1" id="KW-0711">Selenium</keyword>
<dbReference type="SUPFAM" id="SSF52821">
    <property type="entry name" value="Rhodanese/Cell cycle control phosphatase"/>
    <property type="match status" value="1"/>
</dbReference>
<accession>A0A927C960</accession>
<dbReference type="GO" id="GO:0043828">
    <property type="term" value="F:tRNA 2-selenouridine synthase activity"/>
    <property type="evidence" value="ECO:0007669"/>
    <property type="project" value="InterPro"/>
</dbReference>
<dbReference type="SMART" id="SM00450">
    <property type="entry name" value="RHOD"/>
    <property type="match status" value="1"/>
</dbReference>
<dbReference type="InterPro" id="IPR001763">
    <property type="entry name" value="Rhodanese-like_dom"/>
</dbReference>
<dbReference type="NCBIfam" id="TIGR03167">
    <property type="entry name" value="tRNA_sel_U_synt"/>
    <property type="match status" value="1"/>
</dbReference>
<dbReference type="InterPro" id="IPR027417">
    <property type="entry name" value="P-loop_NTPase"/>
</dbReference>
<evidence type="ECO:0000256" key="1">
    <source>
        <dbReference type="ARBA" id="ARBA00023266"/>
    </source>
</evidence>
<sequence>MEDITIDRLLELQASRELVLVDVRSPQEYEDSTIPGSLNIPFFDDQERAEIGTLYKQVSIQAAKDRGLEIISAKLPGFIREFAAIPGRKAVFCWRGGMRSRTTATLLSLMDIRVYRLSGGYRAFRRWVVETLESYEFTQKAVVLNGNTGCAKTAILRQLEEEGYPVIDLERMAGHRGSIFGQIGVKPNNQKTFEALLALRLEQLKSSPYVLMEAESKRIGKVCLPPFLAEAKDRGRQLVLELPPEARVRYIVSEYEPHLHKDEVLDAFRHIKRRIHTPDAAEIERSIREDRFSDAVALLLTAYYDPRYEHAGAGLLPEQKTHIRAATFEEAYRRVKEQIRESE</sequence>
<organism evidence="3 4">
    <name type="scientific">Paenibacillus oceani</name>
    <dbReference type="NCBI Taxonomy" id="2772510"/>
    <lineage>
        <taxon>Bacteria</taxon>
        <taxon>Bacillati</taxon>
        <taxon>Bacillota</taxon>
        <taxon>Bacilli</taxon>
        <taxon>Bacillales</taxon>
        <taxon>Paenibacillaceae</taxon>
        <taxon>Paenibacillus</taxon>
    </lineage>
</organism>
<dbReference type="InterPro" id="IPR036873">
    <property type="entry name" value="Rhodanese-like_dom_sf"/>
</dbReference>
<dbReference type="Pfam" id="PF26341">
    <property type="entry name" value="AAA_SelU"/>
    <property type="match status" value="1"/>
</dbReference>
<evidence type="ECO:0000259" key="2">
    <source>
        <dbReference type="PROSITE" id="PS50206"/>
    </source>
</evidence>
<feature type="domain" description="Rhodanese" evidence="2">
    <location>
        <begin position="14"/>
        <end position="130"/>
    </location>
</feature>
<dbReference type="EMBL" id="JACXJA010000017">
    <property type="protein sequence ID" value="MBD2863154.1"/>
    <property type="molecule type" value="Genomic_DNA"/>
</dbReference>
<dbReference type="InterPro" id="IPR058840">
    <property type="entry name" value="AAA_SelU"/>
</dbReference>
<comment type="caution">
    <text evidence="3">The sequence shown here is derived from an EMBL/GenBank/DDBJ whole genome shotgun (WGS) entry which is preliminary data.</text>
</comment>
<dbReference type="GO" id="GO:0002098">
    <property type="term" value="P:tRNA wobble uridine modification"/>
    <property type="evidence" value="ECO:0007669"/>
    <property type="project" value="InterPro"/>
</dbReference>
<dbReference type="PANTHER" id="PTHR30401:SF0">
    <property type="entry name" value="TRNA 2-SELENOURIDINE SYNTHASE"/>
    <property type="match status" value="1"/>
</dbReference>
<gene>
    <name evidence="3" type="primary">mnmH</name>
    <name evidence="3" type="ORF">IDH45_14270</name>
</gene>
<dbReference type="Gene3D" id="3.40.250.10">
    <property type="entry name" value="Rhodanese-like domain"/>
    <property type="match status" value="1"/>
</dbReference>
<dbReference type="InterPro" id="IPR017582">
    <property type="entry name" value="SelU"/>
</dbReference>
<evidence type="ECO:0000313" key="3">
    <source>
        <dbReference type="EMBL" id="MBD2863154.1"/>
    </source>
</evidence>
<dbReference type="AlphaFoldDB" id="A0A927C960"/>
<dbReference type="RefSeq" id="WP_190928874.1">
    <property type="nucleotide sequence ID" value="NZ_JACXJA010000017.1"/>
</dbReference>
<evidence type="ECO:0000313" key="4">
    <source>
        <dbReference type="Proteomes" id="UP000639396"/>
    </source>
</evidence>
<name>A0A927C960_9BACL</name>
<dbReference type="NCBIfam" id="NF008750">
    <property type="entry name" value="PRK11784.1-2"/>
    <property type="match status" value="1"/>
</dbReference>
<dbReference type="Pfam" id="PF00581">
    <property type="entry name" value="Rhodanese"/>
    <property type="match status" value="1"/>
</dbReference>
<reference evidence="3" key="1">
    <citation type="submission" date="2020-09" db="EMBL/GenBank/DDBJ databases">
        <title>A novel bacterium of genus Paenibacillus, isolated from South China Sea.</title>
        <authorList>
            <person name="Huang H."/>
            <person name="Mo K."/>
            <person name="Hu Y."/>
        </authorList>
    </citation>
    <scope>NUCLEOTIDE SEQUENCE</scope>
    <source>
        <strain evidence="3">IB182363</strain>
    </source>
</reference>
<keyword evidence="4" id="KW-1185">Reference proteome</keyword>